<dbReference type="Pfam" id="PF01997">
    <property type="entry name" value="Translin"/>
    <property type="match status" value="1"/>
</dbReference>
<dbReference type="PANTHER" id="PTHR10741">
    <property type="entry name" value="TRANSLIN AND TRANSLIN ASSOCIATED PROTEIN X"/>
    <property type="match status" value="1"/>
</dbReference>
<evidence type="ECO:0000313" key="7">
    <source>
        <dbReference type="EMBL" id="EDV20313.1"/>
    </source>
</evidence>
<evidence type="ECO:0000256" key="4">
    <source>
        <dbReference type="ARBA" id="ARBA00022490"/>
    </source>
</evidence>
<feature type="binding site" evidence="6">
    <location>
        <position position="112"/>
    </location>
    <ligand>
        <name>Mg(2+)</name>
        <dbReference type="ChEBI" id="CHEBI:18420"/>
    </ligand>
</feature>
<dbReference type="AlphaFoldDB" id="B3SAH4"/>
<evidence type="ECO:0000256" key="1">
    <source>
        <dbReference type="ARBA" id="ARBA00004123"/>
    </source>
</evidence>
<name>B3SAH4_TRIAD</name>
<dbReference type="GO" id="GO:0005634">
    <property type="term" value="C:nucleus"/>
    <property type="evidence" value="ECO:0000318"/>
    <property type="project" value="GO_Central"/>
</dbReference>
<dbReference type="FunFam" id="1.20.58.190:FF:000010">
    <property type="match status" value="1"/>
</dbReference>
<sequence length="230" mass="26414">MSIQAGHDDAKNNNDIATQFVKYQMELDRKNDKHERLVKSSRDITIASKRCIFLLHRALNDSSKQEEVLLEAKNKLDEIQIKQWSKIVAKVDNDDRYLYARAYWPGLEEFVEAMTYYYYLKESKLISLSQFIDLAPLPGKLLTAYDFAAGIADLSGELMRLCINASGSGGESRCYRICVFIRVIYKRFVGLSKKIKGLTKKCHQVQQNLAKIENTCYELKLRKAEVLPSA</sequence>
<dbReference type="GO" id="GO:0003723">
    <property type="term" value="F:RNA binding"/>
    <property type="evidence" value="ECO:0000318"/>
    <property type="project" value="GO_Central"/>
</dbReference>
<comment type="similarity">
    <text evidence="3">Belongs to the translin family.</text>
</comment>
<dbReference type="InterPro" id="IPR002848">
    <property type="entry name" value="Translin_fam"/>
</dbReference>
<dbReference type="OMA" id="HRAITTX"/>
<dbReference type="InterPro" id="IPR036081">
    <property type="entry name" value="Translin_sf"/>
</dbReference>
<dbReference type="Gene3D" id="1.20.58.190">
    <property type="entry name" value="Translin, domain 1"/>
    <property type="match status" value="1"/>
</dbReference>
<evidence type="ECO:0000256" key="2">
    <source>
        <dbReference type="ARBA" id="ARBA00004496"/>
    </source>
</evidence>
<evidence type="ECO:0000256" key="3">
    <source>
        <dbReference type="ARBA" id="ARBA00005902"/>
    </source>
</evidence>
<dbReference type="SUPFAM" id="SSF74784">
    <property type="entry name" value="Translin"/>
    <property type="match status" value="1"/>
</dbReference>
<dbReference type="GO" id="GO:0046872">
    <property type="term" value="F:metal ion binding"/>
    <property type="evidence" value="ECO:0007669"/>
    <property type="project" value="UniProtKB-KW"/>
</dbReference>
<dbReference type="InterPro" id="IPR016069">
    <property type="entry name" value="Translin_C"/>
</dbReference>
<dbReference type="STRING" id="10228.B3SAH4"/>
<dbReference type="GO" id="GO:0043565">
    <property type="term" value="F:sequence-specific DNA binding"/>
    <property type="evidence" value="ECO:0007669"/>
    <property type="project" value="InterPro"/>
</dbReference>
<evidence type="ECO:0008006" key="9">
    <source>
        <dbReference type="Google" id="ProtNLM"/>
    </source>
</evidence>
<keyword evidence="6" id="KW-0460">Magnesium</keyword>
<dbReference type="GO" id="GO:0004521">
    <property type="term" value="F:RNA endonuclease activity"/>
    <property type="evidence" value="ECO:0000318"/>
    <property type="project" value="GO_Central"/>
</dbReference>
<dbReference type="FunFam" id="1.20.58.200:FF:000001">
    <property type="entry name" value="Translin-associated factor X"/>
    <property type="match status" value="1"/>
</dbReference>
<dbReference type="Gene3D" id="1.20.58.200">
    <property type="entry name" value="Translin, domain 2"/>
    <property type="match status" value="1"/>
</dbReference>
<dbReference type="EMBL" id="DS985261">
    <property type="protein sequence ID" value="EDV20313.1"/>
    <property type="molecule type" value="Genomic_DNA"/>
</dbReference>
<keyword evidence="4" id="KW-0963">Cytoplasm</keyword>
<dbReference type="CDD" id="cd14820">
    <property type="entry name" value="TRAX"/>
    <property type="match status" value="1"/>
</dbReference>
<dbReference type="CTD" id="6758476"/>
<keyword evidence="5" id="KW-0539">Nucleus</keyword>
<keyword evidence="8" id="KW-1185">Reference proteome</keyword>
<dbReference type="InterPro" id="IPR016068">
    <property type="entry name" value="Translin_N"/>
</dbReference>
<dbReference type="eggNOG" id="KOG3066">
    <property type="taxonomic scope" value="Eukaryota"/>
</dbReference>
<proteinExistence type="inferred from homology"/>
<organism evidence="7 8">
    <name type="scientific">Trichoplax adhaerens</name>
    <name type="common">Trichoplax reptans</name>
    <dbReference type="NCBI Taxonomy" id="10228"/>
    <lineage>
        <taxon>Eukaryota</taxon>
        <taxon>Metazoa</taxon>
        <taxon>Placozoa</taxon>
        <taxon>Uniplacotomia</taxon>
        <taxon>Trichoplacea</taxon>
        <taxon>Trichoplacidae</taxon>
        <taxon>Trichoplax</taxon>
    </lineage>
</organism>
<dbReference type="OrthoDB" id="31005at2759"/>
<feature type="binding site" evidence="6">
    <location>
        <position position="157"/>
    </location>
    <ligand>
        <name>Mg(2+)</name>
        <dbReference type="ChEBI" id="CHEBI:18420"/>
    </ligand>
</feature>
<dbReference type="KEGG" id="tad:TRIADDRAFT_32160"/>
<comment type="subcellular location">
    <subcellularLocation>
        <location evidence="2">Cytoplasm</location>
    </subcellularLocation>
    <subcellularLocation>
        <location evidence="1">Nucleus</location>
    </subcellularLocation>
</comment>
<reference evidence="7 8" key="1">
    <citation type="journal article" date="2008" name="Nature">
        <title>The Trichoplax genome and the nature of placozoans.</title>
        <authorList>
            <person name="Srivastava M."/>
            <person name="Begovic E."/>
            <person name="Chapman J."/>
            <person name="Putnam N.H."/>
            <person name="Hellsten U."/>
            <person name="Kawashima T."/>
            <person name="Kuo A."/>
            <person name="Mitros T."/>
            <person name="Salamov A."/>
            <person name="Carpenter M.L."/>
            <person name="Signorovitch A.Y."/>
            <person name="Moreno M.A."/>
            <person name="Kamm K."/>
            <person name="Grimwood J."/>
            <person name="Schmutz J."/>
            <person name="Shapiro H."/>
            <person name="Grigoriev I.V."/>
            <person name="Buss L.W."/>
            <person name="Schierwater B."/>
            <person name="Dellaporta S.L."/>
            <person name="Rokhsar D.S."/>
        </authorList>
    </citation>
    <scope>NUCLEOTIDE SEQUENCE [LARGE SCALE GENOMIC DNA]</scope>
    <source>
        <strain evidence="7 8">Grell-BS-1999</strain>
    </source>
</reference>
<dbReference type="Proteomes" id="UP000009022">
    <property type="component" value="Unassembled WGS sequence"/>
</dbReference>
<dbReference type="HOGENOM" id="CLU_067225_3_0_1"/>
<evidence type="ECO:0000256" key="5">
    <source>
        <dbReference type="ARBA" id="ARBA00023242"/>
    </source>
</evidence>
<protein>
    <recommendedName>
        <fullName evidence="9">Translin</fullName>
    </recommendedName>
</protein>
<dbReference type="RefSeq" id="XP_002117263.1">
    <property type="nucleotide sequence ID" value="XM_002117227.1"/>
</dbReference>
<dbReference type="PhylomeDB" id="B3SAH4"/>
<accession>B3SAH4</accession>
<evidence type="ECO:0000313" key="8">
    <source>
        <dbReference type="Proteomes" id="UP000009022"/>
    </source>
</evidence>
<gene>
    <name evidence="7" type="ORF">TRIADDRAFT_32160</name>
</gene>
<dbReference type="FunCoup" id="B3SAH4">
    <property type="interactions" value="2077"/>
</dbReference>
<evidence type="ECO:0000256" key="6">
    <source>
        <dbReference type="PIRSR" id="PIRSR602848-1"/>
    </source>
</evidence>
<dbReference type="GeneID" id="6758476"/>
<dbReference type="GO" id="GO:0005737">
    <property type="term" value="C:cytoplasm"/>
    <property type="evidence" value="ECO:0000318"/>
    <property type="project" value="GO_Central"/>
</dbReference>
<keyword evidence="6" id="KW-0479">Metal-binding</keyword>
<dbReference type="InParanoid" id="B3SAH4"/>